<dbReference type="OrthoDB" id="775356at2759"/>
<feature type="compositionally biased region" description="Low complexity" evidence="2">
    <location>
        <begin position="1"/>
        <end position="16"/>
    </location>
</feature>
<feature type="region of interest" description="Disordered" evidence="2">
    <location>
        <begin position="1"/>
        <end position="28"/>
    </location>
</feature>
<dbReference type="SUPFAM" id="SSF48350">
    <property type="entry name" value="GTPase activation domain, GAP"/>
    <property type="match status" value="1"/>
</dbReference>
<feature type="compositionally biased region" description="Polar residues" evidence="2">
    <location>
        <begin position="811"/>
        <end position="820"/>
    </location>
</feature>
<dbReference type="Pfam" id="PF00616">
    <property type="entry name" value="RasGAP"/>
    <property type="match status" value="1"/>
</dbReference>
<dbReference type="PROSITE" id="PS50018">
    <property type="entry name" value="RAS_GTPASE_ACTIV_2"/>
    <property type="match status" value="1"/>
</dbReference>
<dbReference type="Gene3D" id="2.60.40.150">
    <property type="entry name" value="C2 domain"/>
    <property type="match status" value="1"/>
</dbReference>
<dbReference type="SUPFAM" id="SSF49562">
    <property type="entry name" value="C2 domain (Calcium/lipid-binding domain, CaLB)"/>
    <property type="match status" value="1"/>
</dbReference>
<evidence type="ECO:0000313" key="5">
    <source>
        <dbReference type="EMBL" id="KZT65140.1"/>
    </source>
</evidence>
<feature type="compositionally biased region" description="Gly residues" evidence="2">
    <location>
        <begin position="258"/>
        <end position="267"/>
    </location>
</feature>
<dbReference type="Proteomes" id="UP000076727">
    <property type="component" value="Unassembled WGS sequence"/>
</dbReference>
<dbReference type="Gene3D" id="1.10.506.10">
    <property type="entry name" value="GTPase Activation - p120gap, domain 1"/>
    <property type="match status" value="1"/>
</dbReference>
<evidence type="ECO:0000256" key="1">
    <source>
        <dbReference type="ARBA" id="ARBA00022468"/>
    </source>
</evidence>
<feature type="compositionally biased region" description="Basic residues" evidence="2">
    <location>
        <begin position="910"/>
        <end position="922"/>
    </location>
</feature>
<protein>
    <submittedName>
        <fullName evidence="5">Rho GTPase activation protein</fullName>
    </submittedName>
</protein>
<name>A0A165M1Y1_9APHY</name>
<dbReference type="InterPro" id="IPR008936">
    <property type="entry name" value="Rho_GTPase_activation_prot"/>
</dbReference>
<gene>
    <name evidence="5" type="ORF">DAEQUDRAFT_716956</name>
</gene>
<dbReference type="InterPro" id="IPR001936">
    <property type="entry name" value="RasGAP_dom"/>
</dbReference>
<keyword evidence="1" id="KW-0343">GTPase activation</keyword>
<dbReference type="PANTHER" id="PTHR10194">
    <property type="entry name" value="RAS GTPASE-ACTIVATING PROTEINS"/>
    <property type="match status" value="1"/>
</dbReference>
<dbReference type="PANTHER" id="PTHR10194:SF60">
    <property type="entry name" value="RAS GTPASE-ACTIVATING PROTEIN RASKOL"/>
    <property type="match status" value="1"/>
</dbReference>
<evidence type="ECO:0000256" key="2">
    <source>
        <dbReference type="SAM" id="MobiDB-lite"/>
    </source>
</evidence>
<feature type="region of interest" description="Disordered" evidence="2">
    <location>
        <begin position="751"/>
        <end position="922"/>
    </location>
</feature>
<dbReference type="InterPro" id="IPR039360">
    <property type="entry name" value="Ras_GTPase"/>
</dbReference>
<dbReference type="AlphaFoldDB" id="A0A165M1Y1"/>
<feature type="compositionally biased region" description="Gly residues" evidence="2">
    <location>
        <begin position="232"/>
        <end position="246"/>
    </location>
</feature>
<feature type="region of interest" description="Disordered" evidence="2">
    <location>
        <begin position="223"/>
        <end position="267"/>
    </location>
</feature>
<feature type="compositionally biased region" description="Low complexity" evidence="2">
    <location>
        <begin position="751"/>
        <end position="773"/>
    </location>
</feature>
<reference evidence="5 6" key="1">
    <citation type="journal article" date="2016" name="Mol. Biol. Evol.">
        <title>Comparative Genomics of Early-Diverging Mushroom-Forming Fungi Provides Insights into the Origins of Lignocellulose Decay Capabilities.</title>
        <authorList>
            <person name="Nagy L.G."/>
            <person name="Riley R."/>
            <person name="Tritt A."/>
            <person name="Adam C."/>
            <person name="Daum C."/>
            <person name="Floudas D."/>
            <person name="Sun H."/>
            <person name="Yadav J.S."/>
            <person name="Pangilinan J."/>
            <person name="Larsson K.H."/>
            <person name="Matsuura K."/>
            <person name="Barry K."/>
            <person name="Labutti K."/>
            <person name="Kuo R."/>
            <person name="Ohm R.A."/>
            <person name="Bhattacharya S.S."/>
            <person name="Shirouzu T."/>
            <person name="Yoshinaga Y."/>
            <person name="Martin F.M."/>
            <person name="Grigoriev I.V."/>
            <person name="Hibbett D.S."/>
        </authorList>
    </citation>
    <scope>NUCLEOTIDE SEQUENCE [LARGE SCALE GENOMIC DNA]</scope>
    <source>
        <strain evidence="5 6">L-15889</strain>
    </source>
</reference>
<dbReference type="STRING" id="1314783.A0A165M1Y1"/>
<accession>A0A165M1Y1</accession>
<dbReference type="GO" id="GO:0005096">
    <property type="term" value="F:GTPase activator activity"/>
    <property type="evidence" value="ECO:0007669"/>
    <property type="project" value="UniProtKB-KW"/>
</dbReference>
<sequence>MASAPSPRRPSSSRTPAPRRKHPSSSANQFRVNVDVCLSAKAAGALRKPTVLYKRSQDRLEKSGESSRKSMDINSRKVKEKTSWLSLGRHAPTEQWKPAICQLIHEDDACILHIYLDETVLYQSIYVYFLNHTDIRPVHHSLFDRKDCLGIYCVPGQMWCAVPSSDPVFLHFPDGETLNLWLALLRSYAAPEVYGHWLSPSDGGLYRMWRQIELTCLQGRNLGTPRPLAPSGVGGGGNGGGGGGGVPDDPSSLAAGEPEGGGGGGARGEADALDMDVYCELFVDGCLCGRTTVKRGLGAPDWLERFVCADLPPFETLEVVVLRERRTARPALVGVVALALVNFRRGEHVDGWFPVVAPAAGAAAPAQTGELRLKLRVDEEIILPSAEYSGLLQTFASRNSLDWLLDLESRLKLKNTVPHHIISIAIAQEKLVRDIMELADREVDGTLSSHNTLFRGNTVLTKTVELFMARYGGGFLEASVGAPVRRVCTDRVAIEVDPVRSGKGARSTEKSVEALVYWCHEFWAAIYDARHACPPEMRTLFEHIRRLVESRYGRHDEQNRDLPAQSVSAFCFLRFMVPAILHPHLFGLWPGLPDARVQRSLTLIAKVIQNLANLNASVQKEDFMRGVKDFLISSIPNMVNYIVVVSTPEPQSPSPGSPSPVDKTDRLRIMHALRQRGHAAPVLYREVIPLLPHVLDLPRHLAVVSALVVRYARARNYYPATPIHSGTGDDLDEFCARCLQVEERALLRVSQLASRPRRQPSQPSISSPLAASIPLPPSPTSPVKIPARRERRISLPKSPKLPKRFARPSTAPGTADSSPRTEPESMPMSPTSDPGQTMLSHSAPNAVESMPPPESDRTRSLRRPSAPFAKQPRSSSTDSALGRRATGERLTRSSTRTQEASNDSTDDSSRKRKSIFRGILRR</sequence>
<evidence type="ECO:0000259" key="4">
    <source>
        <dbReference type="PROSITE" id="PS50018"/>
    </source>
</evidence>
<dbReference type="InterPro" id="IPR035892">
    <property type="entry name" value="C2_domain_sf"/>
</dbReference>
<dbReference type="PROSITE" id="PS50004">
    <property type="entry name" value="C2"/>
    <property type="match status" value="1"/>
</dbReference>
<keyword evidence="6" id="KW-1185">Reference proteome</keyword>
<dbReference type="EMBL" id="KV429111">
    <property type="protein sequence ID" value="KZT65140.1"/>
    <property type="molecule type" value="Genomic_DNA"/>
</dbReference>
<feature type="region of interest" description="Disordered" evidence="2">
    <location>
        <begin position="56"/>
        <end position="77"/>
    </location>
</feature>
<evidence type="ECO:0000313" key="6">
    <source>
        <dbReference type="Proteomes" id="UP000076727"/>
    </source>
</evidence>
<dbReference type="Pfam" id="PF00168">
    <property type="entry name" value="C2"/>
    <property type="match status" value="1"/>
</dbReference>
<dbReference type="InterPro" id="IPR000008">
    <property type="entry name" value="C2_dom"/>
</dbReference>
<organism evidence="5 6">
    <name type="scientific">Daedalea quercina L-15889</name>
    <dbReference type="NCBI Taxonomy" id="1314783"/>
    <lineage>
        <taxon>Eukaryota</taxon>
        <taxon>Fungi</taxon>
        <taxon>Dikarya</taxon>
        <taxon>Basidiomycota</taxon>
        <taxon>Agaricomycotina</taxon>
        <taxon>Agaricomycetes</taxon>
        <taxon>Polyporales</taxon>
        <taxon>Fomitopsis</taxon>
    </lineage>
</organism>
<dbReference type="SMART" id="SM00323">
    <property type="entry name" value="RasGAP"/>
    <property type="match status" value="1"/>
</dbReference>
<proteinExistence type="predicted"/>
<feature type="compositionally biased region" description="Polar residues" evidence="2">
    <location>
        <begin position="828"/>
        <end position="843"/>
    </location>
</feature>
<feature type="domain" description="C2" evidence="3">
    <location>
        <begin position="192"/>
        <end position="353"/>
    </location>
</feature>
<evidence type="ECO:0000259" key="3">
    <source>
        <dbReference type="PROSITE" id="PS50004"/>
    </source>
</evidence>
<feature type="domain" description="Ras-GAP" evidence="4">
    <location>
        <begin position="413"/>
        <end position="613"/>
    </location>
</feature>